<proteinExistence type="predicted"/>
<dbReference type="AlphaFoldDB" id="E6QD16"/>
<sequence>MKTPFTQNSGHPPILNAVSTALSAMNLQGSGAIGGTTNTSVCTGGKCVATIDANGGVTYTQ</sequence>
<accession>E6QD16</accession>
<evidence type="ECO:0000313" key="1">
    <source>
        <dbReference type="EMBL" id="CBI05092.1"/>
    </source>
</evidence>
<organism evidence="1">
    <name type="scientific">mine drainage metagenome</name>
    <dbReference type="NCBI Taxonomy" id="410659"/>
    <lineage>
        <taxon>unclassified sequences</taxon>
        <taxon>metagenomes</taxon>
        <taxon>ecological metagenomes</taxon>
    </lineage>
</organism>
<reference evidence="1" key="1">
    <citation type="submission" date="2009-10" db="EMBL/GenBank/DDBJ databases">
        <title>Diversity of trophic interactions inside an arsenic-rich microbial ecosystem.</title>
        <authorList>
            <person name="Bertin P.N."/>
            <person name="Heinrich-Salmeron A."/>
            <person name="Pelletier E."/>
            <person name="Goulhen-Chollet F."/>
            <person name="Arsene-Ploetze F."/>
            <person name="Gallien S."/>
            <person name="Calteau A."/>
            <person name="Vallenet D."/>
            <person name="Casiot C."/>
            <person name="Chane-Woon-Ming B."/>
            <person name="Giloteaux L."/>
            <person name="Barakat M."/>
            <person name="Bonnefoy V."/>
            <person name="Bruneel O."/>
            <person name="Chandler M."/>
            <person name="Cleiss J."/>
            <person name="Duran R."/>
            <person name="Elbaz-Poulichet F."/>
            <person name="Fonknechten N."/>
            <person name="Lauga B."/>
            <person name="Mornico D."/>
            <person name="Ortet P."/>
            <person name="Schaeffer C."/>
            <person name="Siguier P."/>
            <person name="Alexander Thil Smith A."/>
            <person name="Van Dorsselaer A."/>
            <person name="Weissenbach J."/>
            <person name="Medigue C."/>
            <person name="Le Paslier D."/>
        </authorList>
    </citation>
    <scope>NUCLEOTIDE SEQUENCE</scope>
</reference>
<comment type="caution">
    <text evidence="1">The sequence shown here is derived from an EMBL/GenBank/DDBJ whole genome shotgun (WGS) entry which is preliminary data.</text>
</comment>
<name>E6QD16_9ZZZZ</name>
<dbReference type="EMBL" id="CABP01000097">
    <property type="protein sequence ID" value="CBI05092.1"/>
    <property type="molecule type" value="Genomic_DNA"/>
</dbReference>
<gene>
    <name evidence="1" type="ORF">CARN5_1407</name>
</gene>
<protein>
    <submittedName>
        <fullName evidence="1">Uncharacterized protein</fullName>
    </submittedName>
</protein>